<keyword evidence="7 8" id="KW-0472">Membrane</keyword>
<dbReference type="InterPro" id="IPR026392">
    <property type="entry name" value="Exo/Archaeosortase_dom"/>
</dbReference>
<feature type="transmembrane region" description="Helical" evidence="8">
    <location>
        <begin position="226"/>
        <end position="251"/>
    </location>
</feature>
<dbReference type="GO" id="GO:0006508">
    <property type="term" value="P:proteolysis"/>
    <property type="evidence" value="ECO:0007669"/>
    <property type="project" value="UniProtKB-KW"/>
</dbReference>
<dbReference type="OrthoDB" id="9797363at2"/>
<feature type="transmembrane region" description="Helical" evidence="8">
    <location>
        <begin position="54"/>
        <end position="72"/>
    </location>
</feature>
<dbReference type="EMBL" id="CP036263">
    <property type="protein sequence ID" value="QDT01418.1"/>
    <property type="molecule type" value="Genomic_DNA"/>
</dbReference>
<keyword evidence="3" id="KW-0645">Protease</keyword>
<gene>
    <name evidence="9" type="ORF">HG15A2_47600</name>
</gene>
<evidence type="ECO:0000256" key="8">
    <source>
        <dbReference type="SAM" id="Phobius"/>
    </source>
</evidence>
<feature type="transmembrane region" description="Helical" evidence="8">
    <location>
        <begin position="133"/>
        <end position="151"/>
    </location>
</feature>
<protein>
    <submittedName>
        <fullName evidence="9">Transmembrane exosortase</fullName>
    </submittedName>
</protein>
<feature type="transmembrane region" description="Helical" evidence="8">
    <location>
        <begin position="24"/>
        <end position="42"/>
    </location>
</feature>
<feature type="transmembrane region" description="Helical" evidence="8">
    <location>
        <begin position="199"/>
        <end position="217"/>
    </location>
</feature>
<evidence type="ECO:0000256" key="4">
    <source>
        <dbReference type="ARBA" id="ARBA00022692"/>
    </source>
</evidence>
<reference evidence="9 10" key="1">
    <citation type="submission" date="2019-02" db="EMBL/GenBank/DDBJ databases">
        <title>Deep-cultivation of Planctomycetes and their phenomic and genomic characterization uncovers novel biology.</title>
        <authorList>
            <person name="Wiegand S."/>
            <person name="Jogler M."/>
            <person name="Boedeker C."/>
            <person name="Pinto D."/>
            <person name="Vollmers J."/>
            <person name="Rivas-Marin E."/>
            <person name="Kohn T."/>
            <person name="Peeters S.H."/>
            <person name="Heuer A."/>
            <person name="Rast P."/>
            <person name="Oberbeckmann S."/>
            <person name="Bunk B."/>
            <person name="Jeske O."/>
            <person name="Meyerdierks A."/>
            <person name="Storesund J.E."/>
            <person name="Kallscheuer N."/>
            <person name="Luecker S."/>
            <person name="Lage O.M."/>
            <person name="Pohl T."/>
            <person name="Merkel B.J."/>
            <person name="Hornburger P."/>
            <person name="Mueller R.-W."/>
            <person name="Bruemmer F."/>
            <person name="Labrenz M."/>
            <person name="Spormann A.M."/>
            <person name="Op den Camp H."/>
            <person name="Overmann J."/>
            <person name="Amann R."/>
            <person name="Jetten M.S.M."/>
            <person name="Mascher T."/>
            <person name="Medema M.H."/>
            <person name="Devos D.P."/>
            <person name="Kaster A.-K."/>
            <person name="Ovreas L."/>
            <person name="Rohde M."/>
            <person name="Galperin M.Y."/>
            <person name="Jogler C."/>
        </authorList>
    </citation>
    <scope>NUCLEOTIDE SEQUENCE [LARGE SCALE GENOMIC DNA]</scope>
    <source>
        <strain evidence="9 10">HG15A2</strain>
    </source>
</reference>
<accession>A0A517N352</accession>
<dbReference type="InterPro" id="IPR013426">
    <property type="entry name" value="EpsH-like"/>
</dbReference>
<evidence type="ECO:0000256" key="1">
    <source>
        <dbReference type="ARBA" id="ARBA00004651"/>
    </source>
</evidence>
<evidence type="ECO:0000256" key="2">
    <source>
        <dbReference type="ARBA" id="ARBA00022475"/>
    </source>
</evidence>
<keyword evidence="5" id="KW-0378">Hydrolase</keyword>
<sequence length="307" mass="34190">MSSTFDNDFIDEDIQLDADAEQKAWIIFGVLFALVTLAYENLIRATVPFWFDSLYSHGWLIPVIAAGLFWVRRQPLTRVATSERWIGAAVMFLFLNLRWYFSIIDMQPVIRMTFIGVLLGVVMLVGGWRMLKWAGPAVAFLLFMFPLPSVLEHTVLLGLQKMATICSTAVLQTLGISAVRDGNRILIGEMQLGVVDACSGLRMLTIFVAMSVALAIVMKRPWWDRLAVLVAAVPIALLANIIRIVITALLYKWFGMENDLINTLVHDWAGLAMMPIGLGFLALLFAILSNLTIPIEDDYSDFGMAAG</sequence>
<comment type="subcellular location">
    <subcellularLocation>
        <location evidence="1">Cell membrane</location>
        <topology evidence="1">Multi-pass membrane protein</topology>
    </subcellularLocation>
</comment>
<dbReference type="Pfam" id="PF09721">
    <property type="entry name" value="Exosortase_EpsH"/>
    <property type="match status" value="1"/>
</dbReference>
<dbReference type="GO" id="GO:0005886">
    <property type="term" value="C:plasma membrane"/>
    <property type="evidence" value="ECO:0007669"/>
    <property type="project" value="UniProtKB-SubCell"/>
</dbReference>
<dbReference type="NCBIfam" id="TIGR04178">
    <property type="entry name" value="exo_archaeo"/>
    <property type="match status" value="1"/>
</dbReference>
<keyword evidence="6 8" id="KW-1133">Transmembrane helix</keyword>
<dbReference type="RefSeq" id="WP_145063597.1">
    <property type="nucleotide sequence ID" value="NZ_CP036263.1"/>
</dbReference>
<evidence type="ECO:0000256" key="7">
    <source>
        <dbReference type="ARBA" id="ARBA00023136"/>
    </source>
</evidence>
<organism evidence="9 10">
    <name type="scientific">Adhaeretor mobilis</name>
    <dbReference type="NCBI Taxonomy" id="1930276"/>
    <lineage>
        <taxon>Bacteria</taxon>
        <taxon>Pseudomonadati</taxon>
        <taxon>Planctomycetota</taxon>
        <taxon>Planctomycetia</taxon>
        <taxon>Pirellulales</taxon>
        <taxon>Lacipirellulaceae</taxon>
        <taxon>Adhaeretor</taxon>
    </lineage>
</organism>
<feature type="transmembrane region" description="Helical" evidence="8">
    <location>
        <begin position="84"/>
        <end position="101"/>
    </location>
</feature>
<evidence type="ECO:0000313" key="10">
    <source>
        <dbReference type="Proteomes" id="UP000319852"/>
    </source>
</evidence>
<keyword evidence="10" id="KW-1185">Reference proteome</keyword>
<dbReference type="KEGG" id="amob:HG15A2_47600"/>
<dbReference type="InterPro" id="IPR019127">
    <property type="entry name" value="Exosortase"/>
</dbReference>
<dbReference type="AlphaFoldDB" id="A0A517N352"/>
<dbReference type="NCBIfam" id="TIGR02602">
    <property type="entry name" value="8TM_EpsH"/>
    <property type="match status" value="1"/>
</dbReference>
<dbReference type="GO" id="GO:0008233">
    <property type="term" value="F:peptidase activity"/>
    <property type="evidence" value="ECO:0007669"/>
    <property type="project" value="UniProtKB-KW"/>
</dbReference>
<keyword evidence="2" id="KW-1003">Cell membrane</keyword>
<evidence type="ECO:0000313" key="9">
    <source>
        <dbReference type="EMBL" id="QDT01418.1"/>
    </source>
</evidence>
<evidence type="ECO:0000256" key="5">
    <source>
        <dbReference type="ARBA" id="ARBA00022801"/>
    </source>
</evidence>
<evidence type="ECO:0000256" key="6">
    <source>
        <dbReference type="ARBA" id="ARBA00022989"/>
    </source>
</evidence>
<name>A0A517N352_9BACT</name>
<proteinExistence type="predicted"/>
<feature type="transmembrane region" description="Helical" evidence="8">
    <location>
        <begin position="108"/>
        <end position="127"/>
    </location>
</feature>
<evidence type="ECO:0000256" key="3">
    <source>
        <dbReference type="ARBA" id="ARBA00022670"/>
    </source>
</evidence>
<feature type="transmembrane region" description="Helical" evidence="8">
    <location>
        <begin position="271"/>
        <end position="293"/>
    </location>
</feature>
<dbReference type="Proteomes" id="UP000319852">
    <property type="component" value="Chromosome"/>
</dbReference>
<keyword evidence="4 8" id="KW-0812">Transmembrane</keyword>